<evidence type="ECO:0000313" key="3">
    <source>
        <dbReference type="Proteomes" id="UP000501868"/>
    </source>
</evidence>
<keyword evidence="1" id="KW-0812">Transmembrane</keyword>
<reference evidence="2 3" key="2">
    <citation type="submission" date="2020-04" db="EMBL/GenBank/DDBJ databases">
        <authorList>
            <person name="Fomenkov A."/>
            <person name="Anton B.P."/>
            <person name="Roberts R.J."/>
        </authorList>
    </citation>
    <scope>NUCLEOTIDE SEQUENCE [LARGE SCALE GENOMIC DNA]</scope>
    <source>
        <strain evidence="2 3">S2</strain>
    </source>
</reference>
<name>A0A6H1P488_PRIMG</name>
<reference evidence="2 3" key="1">
    <citation type="submission" date="2020-04" db="EMBL/GenBank/DDBJ databases">
        <title>Genome-Wide Identification of 5-Methylcytosine Sites in Bacterial Genomes By High-Throughput Sequencing of MspJI Restriction Fragments.</title>
        <authorList>
            <person name="Wu V."/>
        </authorList>
    </citation>
    <scope>NUCLEOTIDE SEQUENCE [LARGE SCALE GENOMIC DNA]</scope>
    <source>
        <strain evidence="2 3">S2</strain>
    </source>
</reference>
<proteinExistence type="predicted"/>
<sequence length="61" mass="6901">MLKINKKLSIPQILFTAFFVATLITVSDSFIEWDKPIYHGIYAGVLFIVGVVIAKVIFKDK</sequence>
<protein>
    <submittedName>
        <fullName evidence="2">Uncharacterized protein</fullName>
    </submittedName>
</protein>
<dbReference type="EMBL" id="CP051128">
    <property type="protein sequence ID" value="QIZ08275.1"/>
    <property type="molecule type" value="Genomic_DNA"/>
</dbReference>
<accession>A0A6H1P488</accession>
<dbReference type="Proteomes" id="UP000501868">
    <property type="component" value="Chromosome"/>
</dbReference>
<feature type="transmembrane region" description="Helical" evidence="1">
    <location>
        <begin position="37"/>
        <end position="58"/>
    </location>
</feature>
<evidence type="ECO:0000313" key="2">
    <source>
        <dbReference type="EMBL" id="QIZ08275.1"/>
    </source>
</evidence>
<keyword evidence="1" id="KW-1133">Transmembrane helix</keyword>
<organism evidence="2 3">
    <name type="scientific">Priestia megaterium</name>
    <name type="common">Bacillus megaterium</name>
    <dbReference type="NCBI Taxonomy" id="1404"/>
    <lineage>
        <taxon>Bacteria</taxon>
        <taxon>Bacillati</taxon>
        <taxon>Bacillota</taxon>
        <taxon>Bacilli</taxon>
        <taxon>Bacillales</taxon>
        <taxon>Bacillaceae</taxon>
        <taxon>Priestia</taxon>
    </lineage>
</organism>
<keyword evidence="1" id="KW-0472">Membrane</keyword>
<feature type="transmembrane region" description="Helical" evidence="1">
    <location>
        <begin position="12"/>
        <end position="31"/>
    </location>
</feature>
<dbReference type="AlphaFoldDB" id="A0A6H1P488"/>
<evidence type="ECO:0000256" key="1">
    <source>
        <dbReference type="SAM" id="Phobius"/>
    </source>
</evidence>
<gene>
    <name evidence="2" type="ORF">HFZ78_17345</name>
</gene>